<dbReference type="EMBL" id="JAURVH010001513">
    <property type="protein sequence ID" value="KAK5934938.1"/>
    <property type="molecule type" value="Genomic_DNA"/>
</dbReference>
<sequence>MTIIPFISLKYQHGVWTANGLKESDRPTTPPLSQRLPRLKDQTVCGGNRRSRLLFCFVRSKKDGVTCRVEAAGALPLRINTFTV</sequence>
<proteinExistence type="predicted"/>
<name>A0AAN8EAU1_CHAGU</name>
<dbReference type="Proteomes" id="UP001331515">
    <property type="component" value="Unassembled WGS sequence"/>
</dbReference>
<comment type="caution">
    <text evidence="1">The sequence shown here is derived from an EMBL/GenBank/DDBJ whole genome shotgun (WGS) entry which is preliminary data.</text>
</comment>
<organism evidence="1 2">
    <name type="scientific">Champsocephalus gunnari</name>
    <name type="common">Mackerel icefish</name>
    <dbReference type="NCBI Taxonomy" id="52237"/>
    <lineage>
        <taxon>Eukaryota</taxon>
        <taxon>Metazoa</taxon>
        <taxon>Chordata</taxon>
        <taxon>Craniata</taxon>
        <taxon>Vertebrata</taxon>
        <taxon>Euteleostomi</taxon>
        <taxon>Actinopterygii</taxon>
        <taxon>Neopterygii</taxon>
        <taxon>Teleostei</taxon>
        <taxon>Neoteleostei</taxon>
        <taxon>Acanthomorphata</taxon>
        <taxon>Eupercaria</taxon>
        <taxon>Perciformes</taxon>
        <taxon>Notothenioidei</taxon>
        <taxon>Channichthyidae</taxon>
        <taxon>Champsocephalus</taxon>
    </lineage>
</organism>
<dbReference type="AlphaFoldDB" id="A0AAN8EAU1"/>
<gene>
    <name evidence="1" type="ORF">CgunFtcFv8_020344</name>
</gene>
<evidence type="ECO:0000313" key="2">
    <source>
        <dbReference type="Proteomes" id="UP001331515"/>
    </source>
</evidence>
<protein>
    <submittedName>
        <fullName evidence="1">Uncharacterized protein</fullName>
    </submittedName>
</protein>
<keyword evidence="2" id="KW-1185">Reference proteome</keyword>
<reference evidence="1 2" key="1">
    <citation type="journal article" date="2023" name="Mol. Biol. Evol.">
        <title>Genomics of Secondarily Temperate Adaptation in the Only Non-Antarctic Icefish.</title>
        <authorList>
            <person name="Rivera-Colon A.G."/>
            <person name="Rayamajhi N."/>
            <person name="Minhas B.F."/>
            <person name="Madrigal G."/>
            <person name="Bilyk K.T."/>
            <person name="Yoon V."/>
            <person name="Hune M."/>
            <person name="Gregory S."/>
            <person name="Cheng C.H.C."/>
            <person name="Catchen J.M."/>
        </authorList>
    </citation>
    <scope>NUCLEOTIDE SEQUENCE [LARGE SCALE GENOMIC DNA]</scope>
    <source>
        <tissue evidence="1">White muscle</tissue>
    </source>
</reference>
<evidence type="ECO:0000313" key="1">
    <source>
        <dbReference type="EMBL" id="KAK5934938.1"/>
    </source>
</evidence>
<accession>A0AAN8EAU1</accession>